<dbReference type="PROSITE" id="PS51318">
    <property type="entry name" value="TAT"/>
    <property type="match status" value="1"/>
</dbReference>
<dbReference type="GO" id="GO:0008236">
    <property type="term" value="F:serine-type peptidase activity"/>
    <property type="evidence" value="ECO:0007669"/>
    <property type="project" value="UniProtKB-KW"/>
</dbReference>
<dbReference type="InterPro" id="IPR029062">
    <property type="entry name" value="Class_I_gatase-like"/>
</dbReference>
<comment type="similarity">
    <text evidence="1">Belongs to the peptidase S66 family.</text>
</comment>
<dbReference type="Proteomes" id="UP000620559">
    <property type="component" value="Unassembled WGS sequence"/>
</dbReference>
<keyword evidence="10" id="KW-1185">Reference proteome</keyword>
<organism evidence="9 10">
    <name type="scientific">Plectonema cf. radiosum LEGE 06105</name>
    <dbReference type="NCBI Taxonomy" id="945769"/>
    <lineage>
        <taxon>Bacteria</taxon>
        <taxon>Bacillati</taxon>
        <taxon>Cyanobacteriota</taxon>
        <taxon>Cyanophyceae</taxon>
        <taxon>Oscillatoriophycideae</taxon>
        <taxon>Oscillatoriales</taxon>
        <taxon>Microcoleaceae</taxon>
        <taxon>Plectonema</taxon>
    </lineage>
</organism>
<feature type="active site" description="Charge relay system" evidence="6">
    <location>
        <position position="249"/>
    </location>
</feature>
<dbReference type="NCBIfam" id="TIGR01409">
    <property type="entry name" value="TAT_signal_seq"/>
    <property type="match status" value="1"/>
</dbReference>
<accession>A0A8J7K8E4</accession>
<evidence type="ECO:0000256" key="2">
    <source>
        <dbReference type="ARBA" id="ARBA00022645"/>
    </source>
</evidence>
<evidence type="ECO:0000313" key="10">
    <source>
        <dbReference type="Proteomes" id="UP000620559"/>
    </source>
</evidence>
<evidence type="ECO:0000259" key="7">
    <source>
        <dbReference type="Pfam" id="PF02016"/>
    </source>
</evidence>
<dbReference type="Gene3D" id="3.40.50.10740">
    <property type="entry name" value="Class I glutamine amidotransferase-like"/>
    <property type="match status" value="1"/>
</dbReference>
<evidence type="ECO:0000256" key="4">
    <source>
        <dbReference type="ARBA" id="ARBA00022801"/>
    </source>
</evidence>
<dbReference type="PANTHER" id="PTHR30237:SF2">
    <property type="entry name" value="MUREIN TETRAPEPTIDE CARBOXYPEPTIDASE"/>
    <property type="match status" value="1"/>
</dbReference>
<comment type="caution">
    <text evidence="9">The sequence shown here is derived from an EMBL/GenBank/DDBJ whole genome shotgun (WGS) entry which is preliminary data.</text>
</comment>
<feature type="domain" description="LD-carboxypeptidase C-terminal" evidence="8">
    <location>
        <begin position="218"/>
        <end position="334"/>
    </location>
</feature>
<evidence type="ECO:0000313" key="9">
    <source>
        <dbReference type="EMBL" id="MBE9217062.1"/>
    </source>
</evidence>
<dbReference type="CDD" id="cd07025">
    <property type="entry name" value="Peptidase_S66"/>
    <property type="match status" value="1"/>
</dbReference>
<dbReference type="InterPro" id="IPR003507">
    <property type="entry name" value="S66_fam"/>
</dbReference>
<feature type="active site" description="Charge relay system" evidence="6">
    <location>
        <position position="319"/>
    </location>
</feature>
<evidence type="ECO:0000256" key="3">
    <source>
        <dbReference type="ARBA" id="ARBA00022670"/>
    </source>
</evidence>
<dbReference type="PIRSF" id="PIRSF028757">
    <property type="entry name" value="LD-carboxypeptidase"/>
    <property type="match status" value="1"/>
</dbReference>
<proteinExistence type="inferred from homology"/>
<dbReference type="InterPro" id="IPR027461">
    <property type="entry name" value="Carboxypeptidase_A_C_sf"/>
</dbReference>
<evidence type="ECO:0000256" key="1">
    <source>
        <dbReference type="ARBA" id="ARBA00010233"/>
    </source>
</evidence>
<dbReference type="Pfam" id="PF02016">
    <property type="entry name" value="Peptidase_S66"/>
    <property type="match status" value="1"/>
</dbReference>
<keyword evidence="5" id="KW-0720">Serine protease</keyword>
<dbReference type="SUPFAM" id="SSF141986">
    <property type="entry name" value="LD-carboxypeptidase A C-terminal domain-like"/>
    <property type="match status" value="1"/>
</dbReference>
<name>A0A8J7K8E4_9CYAN</name>
<protein>
    <submittedName>
        <fullName evidence="9">LD-carboxypeptidase</fullName>
    </submittedName>
</protein>
<keyword evidence="3" id="KW-0645">Protease</keyword>
<dbReference type="GO" id="GO:0006508">
    <property type="term" value="P:proteolysis"/>
    <property type="evidence" value="ECO:0007669"/>
    <property type="project" value="UniProtKB-KW"/>
</dbReference>
<evidence type="ECO:0000256" key="6">
    <source>
        <dbReference type="PIRSR" id="PIRSR028757-1"/>
    </source>
</evidence>
<sequence length="351" mass="38475">MLNRRDFLKTVAATTAVSTLIQPLNLAQAANFKSIKPPRLKPGSVIGIVSPASATFVREELDIVQDAVRALGLIPQLAPHVLDKYGYFAGKDGDRADDINQLFADPKVTAILPIRGGWGCSRILPYLNYEVIQNNPKIIVGFSDITALLVAIHAKTGLVTFHSPNGLTSWRTQQTDYFRRVLFAGEKLIFKNIKDADDNDRLMQVKYRIRTINSGIVRGRLIGGNLSVFSTLVGSPYLPNLKGAILFLEEIGENIYRIDRFLTHLKLAGVLKQIGGFIFGQCPGCNPGTDYGSLTLEQVLSDHIKPLNIPAWHGATIGHMENIRTIPIGSQVEINADSGTITMLESAVSWS</sequence>
<dbReference type="SUPFAM" id="SSF52317">
    <property type="entry name" value="Class I glutamine amidotransferase-like"/>
    <property type="match status" value="1"/>
</dbReference>
<evidence type="ECO:0000256" key="5">
    <source>
        <dbReference type="ARBA" id="ARBA00022825"/>
    </source>
</evidence>
<dbReference type="InterPro" id="IPR040449">
    <property type="entry name" value="Peptidase_S66_N"/>
</dbReference>
<evidence type="ECO:0000259" key="8">
    <source>
        <dbReference type="Pfam" id="PF17676"/>
    </source>
</evidence>
<dbReference type="PANTHER" id="PTHR30237">
    <property type="entry name" value="MURAMOYLTETRAPEPTIDE CARBOXYPEPTIDASE"/>
    <property type="match status" value="1"/>
</dbReference>
<dbReference type="AlphaFoldDB" id="A0A8J7K8E4"/>
<dbReference type="Pfam" id="PF17676">
    <property type="entry name" value="Peptidase_S66C"/>
    <property type="match status" value="1"/>
</dbReference>
<keyword evidence="2" id="KW-0121">Carboxypeptidase</keyword>
<dbReference type="InterPro" id="IPR040921">
    <property type="entry name" value="Peptidase_S66C"/>
</dbReference>
<dbReference type="EMBL" id="JADEWL010000249">
    <property type="protein sequence ID" value="MBE9217062.1"/>
    <property type="molecule type" value="Genomic_DNA"/>
</dbReference>
<dbReference type="RefSeq" id="WP_193926058.1">
    <property type="nucleotide sequence ID" value="NZ_JADEWL010000249.1"/>
</dbReference>
<dbReference type="InterPro" id="IPR006311">
    <property type="entry name" value="TAT_signal"/>
</dbReference>
<dbReference type="InterPro" id="IPR027478">
    <property type="entry name" value="LdcA_N"/>
</dbReference>
<dbReference type="GO" id="GO:0004180">
    <property type="term" value="F:carboxypeptidase activity"/>
    <property type="evidence" value="ECO:0007669"/>
    <property type="project" value="UniProtKB-KW"/>
</dbReference>
<feature type="domain" description="LD-carboxypeptidase N-terminal" evidence="7">
    <location>
        <begin position="46"/>
        <end position="162"/>
    </location>
</feature>
<keyword evidence="4" id="KW-0378">Hydrolase</keyword>
<reference evidence="9" key="1">
    <citation type="submission" date="2020-10" db="EMBL/GenBank/DDBJ databases">
        <authorList>
            <person name="Castelo-Branco R."/>
            <person name="Eusebio N."/>
            <person name="Adriana R."/>
            <person name="Vieira A."/>
            <person name="Brugerolle De Fraissinette N."/>
            <person name="Rezende De Castro R."/>
            <person name="Schneider M.P."/>
            <person name="Vasconcelos V."/>
            <person name="Leao P.N."/>
        </authorList>
    </citation>
    <scope>NUCLEOTIDE SEQUENCE</scope>
    <source>
        <strain evidence="9">LEGE 06105</strain>
    </source>
</reference>
<feature type="active site" description="Nucleophile" evidence="6">
    <location>
        <position position="143"/>
    </location>
</feature>
<gene>
    <name evidence="9" type="ORF">IQ247_31180</name>
</gene>
<dbReference type="Gene3D" id="3.50.30.60">
    <property type="entry name" value="LD-carboxypeptidase A C-terminal domain-like"/>
    <property type="match status" value="1"/>
</dbReference>
<dbReference type="InterPro" id="IPR019546">
    <property type="entry name" value="TAT_signal_bac_arc"/>
</dbReference>